<reference evidence="1" key="1">
    <citation type="submission" date="2021-06" db="EMBL/GenBank/DDBJ databases">
        <title>Comparative genomics, transcriptomics and evolutionary studies reveal genomic signatures of adaptation to plant cell wall in hemibiotrophic fungi.</title>
        <authorList>
            <consortium name="DOE Joint Genome Institute"/>
            <person name="Baroncelli R."/>
            <person name="Diaz J.F."/>
            <person name="Benocci T."/>
            <person name="Peng M."/>
            <person name="Battaglia E."/>
            <person name="Haridas S."/>
            <person name="Andreopoulos W."/>
            <person name="Labutti K."/>
            <person name="Pangilinan J."/>
            <person name="Floch G.L."/>
            <person name="Makela M.R."/>
            <person name="Henrissat B."/>
            <person name="Grigoriev I.V."/>
            <person name="Crouch J.A."/>
            <person name="De Vries R.P."/>
            <person name="Sukno S.A."/>
            <person name="Thon M.R."/>
        </authorList>
    </citation>
    <scope>NUCLEOTIDE SEQUENCE</scope>
    <source>
        <strain evidence="1">CBS 125086</strain>
    </source>
</reference>
<organism evidence="1 2">
    <name type="scientific">Colletotrichum navitas</name>
    <dbReference type="NCBI Taxonomy" id="681940"/>
    <lineage>
        <taxon>Eukaryota</taxon>
        <taxon>Fungi</taxon>
        <taxon>Dikarya</taxon>
        <taxon>Ascomycota</taxon>
        <taxon>Pezizomycotina</taxon>
        <taxon>Sordariomycetes</taxon>
        <taxon>Hypocreomycetidae</taxon>
        <taxon>Glomerellales</taxon>
        <taxon>Glomerellaceae</taxon>
        <taxon>Colletotrichum</taxon>
        <taxon>Colletotrichum graminicola species complex</taxon>
    </lineage>
</organism>
<gene>
    <name evidence="1" type="ORF">LY79DRAFT_2955</name>
</gene>
<evidence type="ECO:0000313" key="1">
    <source>
        <dbReference type="EMBL" id="KAK1599980.1"/>
    </source>
</evidence>
<dbReference type="AlphaFoldDB" id="A0AAD8QCN4"/>
<protein>
    <submittedName>
        <fullName evidence="1">Uncharacterized protein</fullName>
    </submittedName>
</protein>
<comment type="caution">
    <text evidence="1">The sequence shown here is derived from an EMBL/GenBank/DDBJ whole genome shotgun (WGS) entry which is preliminary data.</text>
</comment>
<dbReference type="GeneID" id="85436480"/>
<accession>A0AAD8QCN4</accession>
<name>A0AAD8QCN4_9PEZI</name>
<evidence type="ECO:0000313" key="2">
    <source>
        <dbReference type="Proteomes" id="UP001230504"/>
    </source>
</evidence>
<sequence length="176" mass="18761">MDLKSHGGACFTAANPWRSLVAKDAIKNNPTCCCQLSSAPAPAPAPASSMNRRVTPTTNLNHDCDGVSQPNRSVVLSPPACSEIRGWGEGGIARLSLISPREYPERRFPERRGLRASHKIPALIRSTTSEATIMSRAVLSATGCIVLNCYLSGSEHCRTTKPTGSVALPATRHPSK</sequence>
<dbReference type="Proteomes" id="UP001230504">
    <property type="component" value="Unassembled WGS sequence"/>
</dbReference>
<proteinExistence type="predicted"/>
<keyword evidence="2" id="KW-1185">Reference proteome</keyword>
<dbReference type="EMBL" id="JAHLJV010000001">
    <property type="protein sequence ID" value="KAK1599980.1"/>
    <property type="molecule type" value="Genomic_DNA"/>
</dbReference>
<dbReference type="RefSeq" id="XP_060420476.1">
    <property type="nucleotide sequence ID" value="XM_060552240.1"/>
</dbReference>